<protein>
    <submittedName>
        <fullName evidence="2">ATPase</fullName>
    </submittedName>
</protein>
<feature type="coiled-coil region" evidence="1">
    <location>
        <begin position="62"/>
        <end position="110"/>
    </location>
</feature>
<keyword evidence="3" id="KW-1185">Reference proteome</keyword>
<evidence type="ECO:0000313" key="2">
    <source>
        <dbReference type="EMBL" id="WFD09085.1"/>
    </source>
</evidence>
<dbReference type="Proteomes" id="UP001222800">
    <property type="component" value="Chromosome"/>
</dbReference>
<evidence type="ECO:0000313" key="3">
    <source>
        <dbReference type="Proteomes" id="UP001222800"/>
    </source>
</evidence>
<gene>
    <name evidence="2" type="ORF">P4S50_11875</name>
</gene>
<accession>A0ABY8EB13</accession>
<dbReference type="EMBL" id="CP120733">
    <property type="protein sequence ID" value="WFD09085.1"/>
    <property type="molecule type" value="Genomic_DNA"/>
</dbReference>
<dbReference type="RefSeq" id="WP_277731006.1">
    <property type="nucleotide sequence ID" value="NZ_CP120733.1"/>
</dbReference>
<name>A0ABY8EB13_9FIRM</name>
<evidence type="ECO:0000256" key="1">
    <source>
        <dbReference type="SAM" id="Coils"/>
    </source>
</evidence>
<keyword evidence="1" id="KW-0175">Coiled coil</keyword>
<organism evidence="2 3">
    <name type="scientific">Tepidibacter hydrothermalis</name>
    <dbReference type="NCBI Taxonomy" id="3036126"/>
    <lineage>
        <taxon>Bacteria</taxon>
        <taxon>Bacillati</taxon>
        <taxon>Bacillota</taxon>
        <taxon>Clostridia</taxon>
        <taxon>Peptostreptococcales</taxon>
        <taxon>Peptostreptococcaceae</taxon>
        <taxon>Tepidibacter</taxon>
    </lineage>
</organism>
<sequence>MELLKLIEEIEDLVEESSGIPFGNKVFVDKKHFLEIIKEIRLQLPDEIKQAEWINTERQRILAEAQQEADAIVENTKSYMQEQVEESEVIKEAQKQAEKIIQQAQSTSKEIRRGAKEYADNILGKVQSDLSNISQVIAANREELK</sequence>
<proteinExistence type="predicted"/>
<reference evidence="2 3" key="1">
    <citation type="submission" date="2023-03" db="EMBL/GenBank/DDBJ databases">
        <title>Complete genome sequence of Tepidibacter sp. SWIR-1, isolated from a deep-sea hydrothermal vent.</title>
        <authorList>
            <person name="Li X."/>
        </authorList>
    </citation>
    <scope>NUCLEOTIDE SEQUENCE [LARGE SCALE GENOMIC DNA]</scope>
    <source>
        <strain evidence="2 3">SWIR-1</strain>
    </source>
</reference>